<feature type="domain" description="Ketoreductase" evidence="4">
    <location>
        <begin position="6"/>
        <end position="200"/>
    </location>
</feature>
<dbReference type="PRINTS" id="PR00080">
    <property type="entry name" value="SDRFAMILY"/>
</dbReference>
<dbReference type="InterPro" id="IPR020904">
    <property type="entry name" value="Sc_DH/Rdtase_CS"/>
</dbReference>
<protein>
    <submittedName>
        <fullName evidence="5">SDR family NAD(P)-dependent oxidoreductase</fullName>
    </submittedName>
</protein>
<dbReference type="Gene3D" id="3.40.50.720">
    <property type="entry name" value="NAD(P)-binding Rossmann-like Domain"/>
    <property type="match status" value="1"/>
</dbReference>
<dbReference type="Pfam" id="PF00106">
    <property type="entry name" value="adh_short"/>
    <property type="match status" value="1"/>
</dbReference>
<dbReference type="PRINTS" id="PR00081">
    <property type="entry name" value="GDHRDH"/>
</dbReference>
<dbReference type="SUPFAM" id="SSF51735">
    <property type="entry name" value="NAD(P)-binding Rossmann-fold domains"/>
    <property type="match status" value="1"/>
</dbReference>
<evidence type="ECO:0000256" key="3">
    <source>
        <dbReference type="RuleBase" id="RU000363"/>
    </source>
</evidence>
<dbReference type="PANTHER" id="PTHR43658:SF8">
    <property type="entry name" value="17-BETA-HYDROXYSTEROID DEHYDROGENASE 14-RELATED"/>
    <property type="match status" value="1"/>
</dbReference>
<dbReference type="RefSeq" id="WP_168488696.1">
    <property type="nucleotide sequence ID" value="NZ_JAAZSQ010000024.1"/>
</dbReference>
<reference evidence="5 6" key="1">
    <citation type="submission" date="2020-04" db="EMBL/GenBank/DDBJ databases">
        <title>Arthrobacter sp. nov.</title>
        <authorList>
            <person name="Liu S."/>
        </authorList>
    </citation>
    <scope>NUCLEOTIDE SEQUENCE [LARGE SCALE GENOMIC DNA]</scope>
    <source>
        <strain evidence="5 6">E918</strain>
    </source>
</reference>
<evidence type="ECO:0000259" key="4">
    <source>
        <dbReference type="SMART" id="SM00822"/>
    </source>
</evidence>
<sequence>MEIASTVALVTGGASGLGAATARRLYDAGASVVLVDLPGAAGEAAAAGLGERARFVPADVASGEQVQAAVDAAAGLGPLRIVVNCAGVGTPGKVLSREGVLPLEAFEKVVRINLTGTFNVIRLAAAAMAATEPVETELGGPERGVIINTASVAAFDGQIGQPAYAASKGGVAALTLPLARELARSLIRVVAIAPGIFETPMLAGLPAEARESLGRQVPHPARLGRPAEYASLVAHIVENAMLNGETIRLDGGIRMAPR</sequence>
<evidence type="ECO:0000256" key="1">
    <source>
        <dbReference type="ARBA" id="ARBA00006484"/>
    </source>
</evidence>
<dbReference type="GO" id="GO:0016491">
    <property type="term" value="F:oxidoreductase activity"/>
    <property type="evidence" value="ECO:0007669"/>
    <property type="project" value="UniProtKB-KW"/>
</dbReference>
<dbReference type="InterPro" id="IPR057326">
    <property type="entry name" value="KR_dom"/>
</dbReference>
<proteinExistence type="inferred from homology"/>
<gene>
    <name evidence="5" type="ORF">HGG74_18250</name>
</gene>
<organism evidence="5 6">
    <name type="scientific">Arthrobacter mobilis</name>
    <dbReference type="NCBI Taxonomy" id="2724944"/>
    <lineage>
        <taxon>Bacteria</taxon>
        <taxon>Bacillati</taxon>
        <taxon>Actinomycetota</taxon>
        <taxon>Actinomycetes</taxon>
        <taxon>Micrococcales</taxon>
        <taxon>Micrococcaceae</taxon>
        <taxon>Arthrobacter</taxon>
    </lineage>
</organism>
<dbReference type="EMBL" id="JAAZSQ010000024">
    <property type="protein sequence ID" value="NKX56430.1"/>
    <property type="molecule type" value="Genomic_DNA"/>
</dbReference>
<name>A0A7X6K778_9MICC</name>
<evidence type="ECO:0000256" key="2">
    <source>
        <dbReference type="ARBA" id="ARBA00023002"/>
    </source>
</evidence>
<keyword evidence="2" id="KW-0560">Oxidoreductase</keyword>
<comment type="caution">
    <text evidence="5">The sequence shown here is derived from an EMBL/GenBank/DDBJ whole genome shotgun (WGS) entry which is preliminary data.</text>
</comment>
<comment type="similarity">
    <text evidence="1 3">Belongs to the short-chain dehydrogenases/reductases (SDR) family.</text>
</comment>
<evidence type="ECO:0000313" key="5">
    <source>
        <dbReference type="EMBL" id="NKX56430.1"/>
    </source>
</evidence>
<dbReference type="SMART" id="SM00822">
    <property type="entry name" value="PKS_KR"/>
    <property type="match status" value="1"/>
</dbReference>
<keyword evidence="6" id="KW-1185">Reference proteome</keyword>
<dbReference type="PROSITE" id="PS00061">
    <property type="entry name" value="ADH_SHORT"/>
    <property type="match status" value="1"/>
</dbReference>
<accession>A0A7X6K778</accession>
<dbReference type="FunFam" id="3.40.50.720:FF:000215">
    <property type="entry name" value="3-hydroxyacyl-CoA dehydrogenase type-2"/>
    <property type="match status" value="1"/>
</dbReference>
<dbReference type="PANTHER" id="PTHR43658">
    <property type="entry name" value="SHORT-CHAIN DEHYDROGENASE/REDUCTASE"/>
    <property type="match status" value="1"/>
</dbReference>
<evidence type="ECO:0000313" key="6">
    <source>
        <dbReference type="Proteomes" id="UP000544090"/>
    </source>
</evidence>
<dbReference type="Proteomes" id="UP000544090">
    <property type="component" value="Unassembled WGS sequence"/>
</dbReference>
<dbReference type="InterPro" id="IPR002347">
    <property type="entry name" value="SDR_fam"/>
</dbReference>
<dbReference type="InterPro" id="IPR036291">
    <property type="entry name" value="NAD(P)-bd_dom_sf"/>
</dbReference>
<dbReference type="AlphaFoldDB" id="A0A7X6K778"/>